<feature type="binding site" evidence="1">
    <location>
        <position position="202"/>
    </location>
    <ligand>
        <name>a divalent metal cation</name>
        <dbReference type="ChEBI" id="CHEBI:60240"/>
        <label>1</label>
    </ligand>
</feature>
<dbReference type="PIRSF" id="PIRSF005902">
    <property type="entry name" value="DNase_TatD"/>
    <property type="match status" value="1"/>
</dbReference>
<feature type="binding site" evidence="1">
    <location>
        <position position="93"/>
    </location>
    <ligand>
        <name>a divalent metal cation</name>
        <dbReference type="ChEBI" id="CHEBI:60240"/>
        <label>1</label>
    </ligand>
</feature>
<keyword evidence="1" id="KW-0479">Metal-binding</keyword>
<dbReference type="SUPFAM" id="SSF51556">
    <property type="entry name" value="Metallo-dependent hydrolases"/>
    <property type="match status" value="1"/>
</dbReference>
<dbReference type="GO" id="GO:0016788">
    <property type="term" value="F:hydrolase activity, acting on ester bonds"/>
    <property type="evidence" value="ECO:0007669"/>
    <property type="project" value="InterPro"/>
</dbReference>
<dbReference type="PANTHER" id="PTHR46124">
    <property type="entry name" value="D-AMINOACYL-TRNA DEACYLASE"/>
    <property type="match status" value="1"/>
</dbReference>
<proteinExistence type="predicted"/>
<organism evidence="2 3">
    <name type="scientific">Candidatus Iainarchaeum sp</name>
    <dbReference type="NCBI Taxonomy" id="3101447"/>
    <lineage>
        <taxon>Archaea</taxon>
        <taxon>Candidatus Iainarchaeota</taxon>
        <taxon>Candidatus Iainarchaeia</taxon>
        <taxon>Candidatus Iainarchaeales</taxon>
        <taxon>Candidatus Iainarchaeaceae</taxon>
        <taxon>Candidatus Iainarchaeum</taxon>
    </lineage>
</organism>
<evidence type="ECO:0000313" key="3">
    <source>
        <dbReference type="Proteomes" id="UP000774699"/>
    </source>
</evidence>
<feature type="binding site" evidence="1">
    <location>
        <position position="10"/>
    </location>
    <ligand>
        <name>a divalent metal cation</name>
        <dbReference type="ChEBI" id="CHEBI:60240"/>
        <label>1</label>
    </ligand>
</feature>
<comment type="caution">
    <text evidence="2">The sequence shown here is derived from an EMBL/GenBank/DDBJ whole genome shotgun (WGS) entry which is preliminary data.</text>
</comment>
<evidence type="ECO:0000313" key="2">
    <source>
        <dbReference type="EMBL" id="MBM3282424.1"/>
    </source>
</evidence>
<dbReference type="PANTHER" id="PTHR46124:SF2">
    <property type="entry name" value="D-AMINOACYL-TRNA DEACYLASE"/>
    <property type="match status" value="1"/>
</dbReference>
<evidence type="ECO:0008006" key="4">
    <source>
        <dbReference type="Google" id="ProtNLM"/>
    </source>
</evidence>
<name>A0A8T4C880_9ARCH</name>
<feature type="binding site" evidence="1">
    <location>
        <position position="8"/>
    </location>
    <ligand>
        <name>a divalent metal cation</name>
        <dbReference type="ChEBI" id="CHEBI:60240"/>
        <label>1</label>
    </ligand>
</feature>
<dbReference type="Proteomes" id="UP000774699">
    <property type="component" value="Unassembled WGS sequence"/>
</dbReference>
<dbReference type="EMBL" id="VGJJ01000031">
    <property type="protein sequence ID" value="MBM3282424.1"/>
    <property type="molecule type" value="Genomic_DNA"/>
</dbReference>
<evidence type="ECO:0000256" key="1">
    <source>
        <dbReference type="PIRSR" id="PIRSR005902-1"/>
    </source>
</evidence>
<sequence>MPSWIDFHTHILDSPALAVASLESQKAHVVRWLVNSIDLENYASFVQRSTDYPEAIVGLGWHPENVILLSEEKAPSVLKKYVPKLKSAPYLGETGLDFLYGKTDAQRALQKKVFARFIEWSLEHDKLIQVHTRHAKQEALDMLSDWRAEKVILHWFNGNKKQQELIIRNKWVCTVGPTILNSPHVDKFIDAQPLELLGLETDSPIPYDSVPSTPAYVARVASRVAEIKNVSIKDVAHAQQGIFSRFFPHLSLNSHAGK</sequence>
<feature type="binding site" evidence="1">
    <location>
        <position position="131"/>
    </location>
    <ligand>
        <name>a divalent metal cation</name>
        <dbReference type="ChEBI" id="CHEBI:60240"/>
        <label>2</label>
    </ligand>
</feature>
<dbReference type="Pfam" id="PF01026">
    <property type="entry name" value="TatD_DNase"/>
    <property type="match status" value="1"/>
</dbReference>
<dbReference type="InterPro" id="IPR001130">
    <property type="entry name" value="TatD-like"/>
</dbReference>
<accession>A0A8T4C880</accession>
<dbReference type="GO" id="GO:0046872">
    <property type="term" value="F:metal ion binding"/>
    <property type="evidence" value="ECO:0007669"/>
    <property type="project" value="UniProtKB-KW"/>
</dbReference>
<reference evidence="2" key="1">
    <citation type="submission" date="2019-03" db="EMBL/GenBank/DDBJ databases">
        <title>Lake Tanganyika Metagenome-Assembled Genomes (MAGs).</title>
        <authorList>
            <person name="Tran P."/>
        </authorList>
    </citation>
    <scope>NUCLEOTIDE SEQUENCE</scope>
    <source>
        <strain evidence="2">M_DeepCast_50m_m2_156</strain>
    </source>
</reference>
<feature type="binding site" evidence="1">
    <location>
        <position position="154"/>
    </location>
    <ligand>
        <name>a divalent metal cation</name>
        <dbReference type="ChEBI" id="CHEBI:60240"/>
        <label>2</label>
    </ligand>
</feature>
<protein>
    <recommendedName>
        <fullName evidence="4">TatD family hydrolase</fullName>
    </recommendedName>
</protein>
<dbReference type="Gene3D" id="3.20.20.140">
    <property type="entry name" value="Metal-dependent hydrolases"/>
    <property type="match status" value="1"/>
</dbReference>
<dbReference type="AlphaFoldDB" id="A0A8T4C880"/>
<gene>
    <name evidence="2" type="ORF">FJY86_03750</name>
</gene>
<dbReference type="InterPro" id="IPR032466">
    <property type="entry name" value="Metal_Hydrolase"/>
</dbReference>